<keyword evidence="7" id="KW-0865">Zymogen</keyword>
<evidence type="ECO:0000259" key="11">
    <source>
        <dbReference type="PROSITE" id="PS50240"/>
    </source>
</evidence>
<dbReference type="InterPro" id="IPR032675">
    <property type="entry name" value="LRR_dom_sf"/>
</dbReference>
<evidence type="ECO:0000256" key="5">
    <source>
        <dbReference type="ARBA" id="ARBA00022801"/>
    </source>
</evidence>
<dbReference type="GO" id="GO:0006508">
    <property type="term" value="P:proteolysis"/>
    <property type="evidence" value="ECO:0007669"/>
    <property type="project" value="UniProtKB-KW"/>
</dbReference>
<dbReference type="InterPro" id="IPR001810">
    <property type="entry name" value="F-box_dom"/>
</dbReference>
<dbReference type="SMART" id="SM00256">
    <property type="entry name" value="FBOX"/>
    <property type="match status" value="1"/>
</dbReference>
<keyword evidence="13" id="KW-1185">Reference proteome</keyword>
<dbReference type="AlphaFoldDB" id="A0ABD1DPL6"/>
<evidence type="ECO:0000256" key="9">
    <source>
        <dbReference type="ARBA" id="ARBA00024195"/>
    </source>
</evidence>
<evidence type="ECO:0000256" key="3">
    <source>
        <dbReference type="ARBA" id="ARBA00022670"/>
    </source>
</evidence>
<dbReference type="PROSITE" id="PS00134">
    <property type="entry name" value="TRYPSIN_HIS"/>
    <property type="match status" value="1"/>
</dbReference>
<dbReference type="PROSITE" id="PS50240">
    <property type="entry name" value="TRYPSIN_DOM"/>
    <property type="match status" value="1"/>
</dbReference>
<protein>
    <recommendedName>
        <fullName evidence="14">F-box domain-containing protein</fullName>
    </recommendedName>
</protein>
<dbReference type="PANTHER" id="PTHR24252:SF7">
    <property type="entry name" value="HYALIN"/>
    <property type="match status" value="1"/>
</dbReference>
<sequence length="605" mass="67755">MSQSAINDLPVELLIEVLDHLRFNDRRTAEGVCTHWNSILTESRYLKKTILHLGSYISQGNDLNEIRHYPVVEIGDVTDAAVLDLIRDFLFTEEVSSNLVAIHLTKFSQPMERIFEDPAENVNIDLPGEDAIKNLPELLQSSNNIQVLTIASSKFSINTLPSLENLKELNLLSIPAQRFTTGTHKLSLPKLWKLQTVMSAVKRFVVPNLKSLTLLGEVYTNLREPPIRHFFKQFAHQLEELDLLDLTLSKKCIRVIHSLPKLHSLMLCKVQVDEHDVGNLMDGMKSLRMARFVNCYPYTAECYYCSCAEYREFFEGLKDEYDNCSVSVTLDELECDQCMIKTRELITSGYNTYPGQFPWHVALFHKKSRTVTEYACGGSLISRSYVLTAAHCTKSEDDYVINPRRLIVSMGSHNRRLAGPNVQQHSVYEIHSVTSEGQWAGLRNDIALLELTSSVEYSDYIQPICLNSLEVSERDSGLVAGWGRTEDGELSDNLKAASMPIISHIDCLASDRDVYGGVLDSGMICAGHQNGTSVCNGDSGGGLVIQRCTSGGCYWSLVGIVSIAAGNFDGTCRSDGYGAFTNVKTYLPWIKQTTEQIFEDDSLRE</sequence>
<evidence type="ECO:0000259" key="10">
    <source>
        <dbReference type="PROSITE" id="PS50181"/>
    </source>
</evidence>
<proteinExistence type="inferred from homology"/>
<dbReference type="InterPro" id="IPR001314">
    <property type="entry name" value="Peptidase_S1A"/>
</dbReference>
<dbReference type="Gene3D" id="1.20.1280.50">
    <property type="match status" value="1"/>
</dbReference>
<dbReference type="SUPFAM" id="SSF52047">
    <property type="entry name" value="RNI-like"/>
    <property type="match status" value="1"/>
</dbReference>
<dbReference type="PANTHER" id="PTHR24252">
    <property type="entry name" value="ACROSIN-RELATED"/>
    <property type="match status" value="1"/>
</dbReference>
<dbReference type="Pfam" id="PF12937">
    <property type="entry name" value="F-box-like"/>
    <property type="match status" value="1"/>
</dbReference>
<dbReference type="GO" id="GO:0008236">
    <property type="term" value="F:serine-type peptidase activity"/>
    <property type="evidence" value="ECO:0007669"/>
    <property type="project" value="UniProtKB-KW"/>
</dbReference>
<evidence type="ECO:0000256" key="1">
    <source>
        <dbReference type="ARBA" id="ARBA00004613"/>
    </source>
</evidence>
<keyword evidence="2" id="KW-0964">Secreted</keyword>
<evidence type="ECO:0000313" key="12">
    <source>
        <dbReference type="EMBL" id="KAL1400852.1"/>
    </source>
</evidence>
<keyword evidence="8" id="KW-1015">Disulfide bond</keyword>
<evidence type="ECO:0000256" key="7">
    <source>
        <dbReference type="ARBA" id="ARBA00023145"/>
    </source>
</evidence>
<evidence type="ECO:0000256" key="8">
    <source>
        <dbReference type="ARBA" id="ARBA00023157"/>
    </source>
</evidence>
<dbReference type="SMART" id="SM00020">
    <property type="entry name" value="Tryp_SPc"/>
    <property type="match status" value="1"/>
</dbReference>
<accession>A0ABD1DPL6</accession>
<dbReference type="FunFam" id="2.40.10.10:FF:000146">
    <property type="entry name" value="Serine protease 53"/>
    <property type="match status" value="1"/>
</dbReference>
<evidence type="ECO:0000313" key="13">
    <source>
        <dbReference type="Proteomes" id="UP001562425"/>
    </source>
</evidence>
<dbReference type="Pfam" id="PF00089">
    <property type="entry name" value="Trypsin"/>
    <property type="match status" value="1"/>
</dbReference>
<dbReference type="InterPro" id="IPR001254">
    <property type="entry name" value="Trypsin_dom"/>
</dbReference>
<organism evidence="12 13">
    <name type="scientific">Culex pipiens pipiens</name>
    <name type="common">Northern house mosquito</name>
    <dbReference type="NCBI Taxonomy" id="38569"/>
    <lineage>
        <taxon>Eukaryota</taxon>
        <taxon>Metazoa</taxon>
        <taxon>Ecdysozoa</taxon>
        <taxon>Arthropoda</taxon>
        <taxon>Hexapoda</taxon>
        <taxon>Insecta</taxon>
        <taxon>Pterygota</taxon>
        <taxon>Neoptera</taxon>
        <taxon>Endopterygota</taxon>
        <taxon>Diptera</taxon>
        <taxon>Nematocera</taxon>
        <taxon>Culicoidea</taxon>
        <taxon>Culicidae</taxon>
        <taxon>Culicinae</taxon>
        <taxon>Culicini</taxon>
        <taxon>Culex</taxon>
        <taxon>Culex</taxon>
    </lineage>
</organism>
<dbReference type="PROSITE" id="PS50181">
    <property type="entry name" value="FBOX"/>
    <property type="match status" value="1"/>
</dbReference>
<dbReference type="InterPro" id="IPR043504">
    <property type="entry name" value="Peptidase_S1_PA_chymotrypsin"/>
</dbReference>
<dbReference type="PRINTS" id="PR00722">
    <property type="entry name" value="CHYMOTRYPSIN"/>
</dbReference>
<feature type="domain" description="Peptidase S1" evidence="11">
    <location>
        <begin position="346"/>
        <end position="595"/>
    </location>
</feature>
<evidence type="ECO:0000256" key="2">
    <source>
        <dbReference type="ARBA" id="ARBA00022525"/>
    </source>
</evidence>
<dbReference type="SUPFAM" id="SSF81383">
    <property type="entry name" value="F-box domain"/>
    <property type="match status" value="1"/>
</dbReference>
<dbReference type="Gene3D" id="2.40.10.10">
    <property type="entry name" value="Trypsin-like serine proteases"/>
    <property type="match status" value="1"/>
</dbReference>
<evidence type="ECO:0000256" key="6">
    <source>
        <dbReference type="ARBA" id="ARBA00022825"/>
    </source>
</evidence>
<dbReference type="CDD" id="cd00190">
    <property type="entry name" value="Tryp_SPc"/>
    <property type="match status" value="1"/>
</dbReference>
<dbReference type="SUPFAM" id="SSF50494">
    <property type="entry name" value="Trypsin-like serine proteases"/>
    <property type="match status" value="1"/>
</dbReference>
<dbReference type="EMBL" id="JBEHCU010005110">
    <property type="protein sequence ID" value="KAL1400852.1"/>
    <property type="molecule type" value="Genomic_DNA"/>
</dbReference>
<keyword evidence="6" id="KW-0720">Serine protease</keyword>
<keyword evidence="3" id="KW-0645">Protease</keyword>
<comment type="similarity">
    <text evidence="9">Belongs to the peptidase S1 family. CLIP subfamily.</text>
</comment>
<feature type="domain" description="F-box" evidence="10">
    <location>
        <begin position="3"/>
        <end position="49"/>
    </location>
</feature>
<comment type="subcellular location">
    <subcellularLocation>
        <location evidence="1">Secreted</location>
    </subcellularLocation>
</comment>
<dbReference type="InterPro" id="IPR018114">
    <property type="entry name" value="TRYPSIN_HIS"/>
</dbReference>
<keyword evidence="5" id="KW-0378">Hydrolase</keyword>
<comment type="caution">
    <text evidence="12">The sequence shown here is derived from an EMBL/GenBank/DDBJ whole genome shotgun (WGS) entry which is preliminary data.</text>
</comment>
<reference evidence="12 13" key="1">
    <citation type="submission" date="2024-05" db="EMBL/GenBank/DDBJ databases">
        <title>Culex pipiens pipiens assembly and annotation.</title>
        <authorList>
            <person name="Alout H."/>
            <person name="Durand T."/>
        </authorList>
    </citation>
    <scope>NUCLEOTIDE SEQUENCE [LARGE SCALE GENOMIC DNA]</scope>
    <source>
        <strain evidence="12">HA-2024</strain>
        <tissue evidence="12">Whole body</tissue>
    </source>
</reference>
<keyword evidence="4" id="KW-0732">Signal</keyword>
<name>A0ABD1DPL6_CULPP</name>
<dbReference type="Gene3D" id="3.80.10.10">
    <property type="entry name" value="Ribonuclease Inhibitor"/>
    <property type="match status" value="1"/>
</dbReference>
<evidence type="ECO:0008006" key="14">
    <source>
        <dbReference type="Google" id="ProtNLM"/>
    </source>
</evidence>
<evidence type="ECO:0000256" key="4">
    <source>
        <dbReference type="ARBA" id="ARBA00022729"/>
    </source>
</evidence>
<dbReference type="GO" id="GO:0005576">
    <property type="term" value="C:extracellular region"/>
    <property type="evidence" value="ECO:0007669"/>
    <property type="project" value="UniProtKB-SubCell"/>
</dbReference>
<gene>
    <name evidence="12" type="ORF">pipiens_002020</name>
</gene>
<dbReference type="InterPro" id="IPR009003">
    <property type="entry name" value="Peptidase_S1_PA"/>
</dbReference>
<dbReference type="Proteomes" id="UP001562425">
    <property type="component" value="Unassembled WGS sequence"/>
</dbReference>
<dbReference type="InterPro" id="IPR036047">
    <property type="entry name" value="F-box-like_dom_sf"/>
</dbReference>